<feature type="domain" description="NADPH-dependent reductive aminase-like C-terminal" evidence="3">
    <location>
        <begin position="167"/>
        <end position="289"/>
    </location>
</feature>
<dbReference type="Pfam" id="PF03446">
    <property type="entry name" value="NAD_binding_2"/>
    <property type="match status" value="1"/>
</dbReference>
<evidence type="ECO:0000259" key="3">
    <source>
        <dbReference type="Pfam" id="PF21761"/>
    </source>
</evidence>
<dbReference type="Gene3D" id="3.40.50.720">
    <property type="entry name" value="NAD(P)-binding Rossmann-like Domain"/>
    <property type="match status" value="1"/>
</dbReference>
<keyword evidence="5" id="KW-1185">Reference proteome</keyword>
<dbReference type="InterPro" id="IPR015815">
    <property type="entry name" value="HIBADH-related"/>
</dbReference>
<evidence type="ECO:0000256" key="1">
    <source>
        <dbReference type="ARBA" id="ARBA00023002"/>
    </source>
</evidence>
<keyword evidence="1" id="KW-0560">Oxidoreductase</keyword>
<evidence type="ECO:0000259" key="2">
    <source>
        <dbReference type="Pfam" id="PF03446"/>
    </source>
</evidence>
<reference evidence="4" key="1">
    <citation type="submission" date="2020-05" db="EMBL/GenBank/DDBJ databases">
        <title>Chitinophaga laudate sp. nov., isolated from a tropical peat swamp.</title>
        <authorList>
            <person name="Goh C.B.S."/>
            <person name="Lee M.S."/>
            <person name="Parimannan S."/>
            <person name="Pasbakhsh P."/>
            <person name="Yule C.M."/>
            <person name="Rajandas H."/>
            <person name="Loke S."/>
            <person name="Croft L."/>
            <person name="Tan J.B.L."/>
        </authorList>
    </citation>
    <scope>NUCLEOTIDE SEQUENCE</scope>
    <source>
        <strain evidence="4">Mgbs1</strain>
    </source>
</reference>
<dbReference type="InterPro" id="IPR048666">
    <property type="entry name" value="RedAm-like_C"/>
</dbReference>
<dbReference type="PIRSF" id="PIRSF000103">
    <property type="entry name" value="HIBADH"/>
    <property type="match status" value="1"/>
</dbReference>
<feature type="domain" description="6-phosphogluconate dehydrogenase NADP-binding" evidence="2">
    <location>
        <begin position="8"/>
        <end position="165"/>
    </location>
</feature>
<dbReference type="InterPro" id="IPR013328">
    <property type="entry name" value="6PGD_dom2"/>
</dbReference>
<comment type="caution">
    <text evidence="4">The sequence shown here is derived from an EMBL/GenBank/DDBJ whole genome shotgun (WGS) entry which is preliminary data.</text>
</comment>
<dbReference type="SUPFAM" id="SSF51735">
    <property type="entry name" value="NAD(P)-binding Rossmann-fold domains"/>
    <property type="match status" value="1"/>
</dbReference>
<dbReference type="Proteomes" id="UP000281028">
    <property type="component" value="Unassembled WGS sequence"/>
</dbReference>
<dbReference type="EMBL" id="RIAR02000001">
    <property type="protein sequence ID" value="NSL90837.1"/>
    <property type="molecule type" value="Genomic_DNA"/>
</dbReference>
<organism evidence="4 5">
    <name type="scientific">Chitinophaga solisilvae</name>
    <dbReference type="NCBI Taxonomy" id="1233460"/>
    <lineage>
        <taxon>Bacteria</taxon>
        <taxon>Pseudomonadati</taxon>
        <taxon>Bacteroidota</taxon>
        <taxon>Chitinophagia</taxon>
        <taxon>Chitinophagales</taxon>
        <taxon>Chitinophagaceae</taxon>
        <taxon>Chitinophaga</taxon>
    </lineage>
</organism>
<proteinExistence type="predicted"/>
<dbReference type="GO" id="GO:0016491">
    <property type="term" value="F:oxidoreductase activity"/>
    <property type="evidence" value="ECO:0007669"/>
    <property type="project" value="UniProtKB-KW"/>
</dbReference>
<dbReference type="AlphaFoldDB" id="A0A3S1CY95"/>
<accession>A0A3S1CY95</accession>
<evidence type="ECO:0000313" key="5">
    <source>
        <dbReference type="Proteomes" id="UP000281028"/>
    </source>
</evidence>
<dbReference type="PANTHER" id="PTHR43060:SF15">
    <property type="entry name" value="3-HYDROXYISOBUTYRATE DEHYDROGENASE-LIKE 1, MITOCHONDRIAL-RELATED"/>
    <property type="match status" value="1"/>
</dbReference>
<protein>
    <submittedName>
        <fullName evidence="4">NAD(P)-dependent oxidoreductase</fullName>
    </submittedName>
</protein>
<dbReference type="Pfam" id="PF21761">
    <property type="entry name" value="RedAm-like_C"/>
    <property type="match status" value="1"/>
</dbReference>
<name>A0A3S1CY95_9BACT</name>
<dbReference type="InterPro" id="IPR006115">
    <property type="entry name" value="6PGDH_NADP-bd"/>
</dbReference>
<dbReference type="PANTHER" id="PTHR43060">
    <property type="entry name" value="3-HYDROXYISOBUTYRATE DEHYDROGENASE-LIKE 1, MITOCHONDRIAL-RELATED"/>
    <property type="match status" value="1"/>
</dbReference>
<sequence length="291" mass="30353">MTTNTTNKVTVIGLGDMGAVLAGTLLQHGYEVTVWNRSPEKAAPLQSAGAHAPASLTAAITASPIVIVCVTNYNISSSLLQTPEVTAALKGRVLVELTSGIPQEARTAEQWATSNGIGYIDGAILATPSQMGRPDTPLFVSGAAAAWQQSEPALRTLAGGIAYMGEDAGAAATWDIGFLITMFGAMSGFFHGAKVFAAEGIPISALGNMIHQVAPVIGEMIKRQGDTIESGDYSNPESSLDICANGMDLFIQHARQSNISTDVPVFIKSILKRAQDAGFGKEQVAATFKTL</sequence>
<dbReference type="OrthoDB" id="9786703at2"/>
<dbReference type="Gene3D" id="1.10.1040.10">
    <property type="entry name" value="N-(1-d-carboxylethyl)-l-norvaline Dehydrogenase, domain 2"/>
    <property type="match status" value="1"/>
</dbReference>
<gene>
    <name evidence="4" type="ORF">ECE50_028700</name>
</gene>
<dbReference type="InterPro" id="IPR036291">
    <property type="entry name" value="NAD(P)-bd_dom_sf"/>
</dbReference>
<dbReference type="GO" id="GO:0050661">
    <property type="term" value="F:NADP binding"/>
    <property type="evidence" value="ECO:0007669"/>
    <property type="project" value="InterPro"/>
</dbReference>
<evidence type="ECO:0000313" key="4">
    <source>
        <dbReference type="EMBL" id="NSL90837.1"/>
    </source>
</evidence>